<sequence length="151" mass="17451">MYRRQVLTFALMYTCCAILNGCDPVLEERKRNGLEVEPFAPREYIRVRQTEEAPSFAEELHEWVEAMEQVEDAVLVERSRKLYVGVLSSGDLAVETEQNMQELLRSWVNQPEVEEVYVTFDTDVAAELMSNPDIVEDEISPHGWILLEAQK</sequence>
<dbReference type="RefSeq" id="WP_077719313.1">
    <property type="nucleotide sequence ID" value="NZ_CP019699.1"/>
</dbReference>
<dbReference type="Proteomes" id="UP000188603">
    <property type="component" value="Chromosome"/>
</dbReference>
<keyword evidence="2" id="KW-1185">Reference proteome</keyword>
<dbReference type="KEGG" id="ntr:B0W44_06310"/>
<dbReference type="EMBL" id="CP019699">
    <property type="protein sequence ID" value="AQS55457.1"/>
    <property type="molecule type" value="Genomic_DNA"/>
</dbReference>
<dbReference type="STRING" id="1471761.B0W44_06310"/>
<evidence type="ECO:0000313" key="1">
    <source>
        <dbReference type="EMBL" id="AQS55457.1"/>
    </source>
</evidence>
<organism evidence="1 2">
    <name type="scientific">Novibacillus thermophilus</name>
    <dbReference type="NCBI Taxonomy" id="1471761"/>
    <lineage>
        <taxon>Bacteria</taxon>
        <taxon>Bacillati</taxon>
        <taxon>Bacillota</taxon>
        <taxon>Bacilli</taxon>
        <taxon>Bacillales</taxon>
        <taxon>Thermoactinomycetaceae</taxon>
        <taxon>Novibacillus</taxon>
    </lineage>
</organism>
<accession>A0A1U9K5X2</accession>
<protein>
    <submittedName>
        <fullName evidence="1">Uncharacterized protein</fullName>
    </submittedName>
</protein>
<evidence type="ECO:0000313" key="2">
    <source>
        <dbReference type="Proteomes" id="UP000188603"/>
    </source>
</evidence>
<gene>
    <name evidence="1" type="ORF">B0W44_06310</name>
</gene>
<reference evidence="1 2" key="1">
    <citation type="journal article" date="2015" name="Int. J. Syst. Evol. Microbiol.">
        <title>Novibacillus thermophilus gen. nov., sp. nov., a Gram-staining-negative and moderately thermophilic member of the family Thermoactinomycetaceae.</title>
        <authorList>
            <person name="Yang G."/>
            <person name="Chen J."/>
            <person name="Zhou S."/>
        </authorList>
    </citation>
    <scope>NUCLEOTIDE SEQUENCE [LARGE SCALE GENOMIC DNA]</scope>
    <source>
        <strain evidence="1 2">SG-1</strain>
    </source>
</reference>
<dbReference type="AlphaFoldDB" id="A0A1U9K5X2"/>
<name>A0A1U9K5X2_9BACL</name>
<proteinExistence type="predicted"/>